<evidence type="ECO:0000313" key="3">
    <source>
        <dbReference type="Proteomes" id="UP000484875"/>
    </source>
</evidence>
<sequence>MVVLGILIAIYALNMDVSVTVPARDFGYGVSTPQTTVANLELMSRRQNTLIFGGILAIIGAIFSTFGSRSESKDRSSEGEPKQLVVAQPDRVEFHDGKFTVGVEVFDSFEKADDYLKRISK</sequence>
<dbReference type="EMBL" id="WWCV01000021">
    <property type="protein sequence ID" value="MYN17805.1"/>
    <property type="molecule type" value="Genomic_DNA"/>
</dbReference>
<dbReference type="RefSeq" id="WP_161090398.1">
    <property type="nucleotide sequence ID" value="NZ_WWCV01000021.1"/>
</dbReference>
<proteinExistence type="predicted"/>
<accession>A0A845HJT3</accession>
<keyword evidence="1" id="KW-0472">Membrane</keyword>
<keyword evidence="1" id="KW-0812">Transmembrane</keyword>
<evidence type="ECO:0000313" key="2">
    <source>
        <dbReference type="EMBL" id="MYN17805.1"/>
    </source>
</evidence>
<evidence type="ECO:0000256" key="1">
    <source>
        <dbReference type="SAM" id="Phobius"/>
    </source>
</evidence>
<protein>
    <submittedName>
        <fullName evidence="2">Uncharacterized protein</fullName>
    </submittedName>
</protein>
<keyword evidence="1" id="KW-1133">Transmembrane helix</keyword>
<comment type="caution">
    <text evidence="2">The sequence shown here is derived from an EMBL/GenBank/DDBJ whole genome shotgun (WGS) entry which is preliminary data.</text>
</comment>
<name>A0A845HJT3_9BURK</name>
<dbReference type="Proteomes" id="UP000484875">
    <property type="component" value="Unassembled WGS sequence"/>
</dbReference>
<dbReference type="AlphaFoldDB" id="A0A845HJT3"/>
<gene>
    <name evidence="2" type="ORF">GTP81_13665</name>
</gene>
<organism evidence="2 3">
    <name type="scientific">Duganella vulcania</name>
    <dbReference type="NCBI Taxonomy" id="2692166"/>
    <lineage>
        <taxon>Bacteria</taxon>
        <taxon>Pseudomonadati</taxon>
        <taxon>Pseudomonadota</taxon>
        <taxon>Betaproteobacteria</taxon>
        <taxon>Burkholderiales</taxon>
        <taxon>Oxalobacteraceae</taxon>
        <taxon>Telluria group</taxon>
        <taxon>Duganella</taxon>
    </lineage>
</organism>
<feature type="transmembrane region" description="Helical" evidence="1">
    <location>
        <begin position="47"/>
        <end position="66"/>
    </location>
</feature>
<keyword evidence="3" id="KW-1185">Reference proteome</keyword>
<reference evidence="2 3" key="1">
    <citation type="submission" date="2019-12" db="EMBL/GenBank/DDBJ databases">
        <title>Novel species isolated from a subtropical stream in China.</title>
        <authorList>
            <person name="Lu H."/>
        </authorList>
    </citation>
    <scope>NUCLEOTIDE SEQUENCE [LARGE SCALE GENOMIC DNA]</scope>
    <source>
        <strain evidence="2 3">FT107W</strain>
    </source>
</reference>